<name>A0A9D4UKB6_ADICA</name>
<evidence type="ECO:0000313" key="15">
    <source>
        <dbReference type="EMBL" id="KAI5069104.1"/>
    </source>
</evidence>
<comment type="catalytic activity">
    <reaction evidence="1">
        <text>(2R)-2-phosphoglycerate = (2R)-3-phosphoglycerate</text>
        <dbReference type="Rhea" id="RHEA:15901"/>
        <dbReference type="ChEBI" id="CHEBI:58272"/>
        <dbReference type="ChEBI" id="CHEBI:58289"/>
        <dbReference type="EC" id="5.4.2.12"/>
    </reaction>
</comment>
<dbReference type="EMBL" id="JABFUD020000015">
    <property type="protein sequence ID" value="KAI5069104.1"/>
    <property type="molecule type" value="Genomic_DNA"/>
</dbReference>
<dbReference type="GO" id="GO:0051537">
    <property type="term" value="F:2 iron, 2 sulfur cluster binding"/>
    <property type="evidence" value="ECO:0007669"/>
    <property type="project" value="UniProtKB-KW"/>
</dbReference>
<evidence type="ECO:0000259" key="12">
    <source>
        <dbReference type="Pfam" id="PF00111"/>
    </source>
</evidence>
<dbReference type="GO" id="GO:0005737">
    <property type="term" value="C:cytoplasm"/>
    <property type="evidence" value="ECO:0007669"/>
    <property type="project" value="InterPro"/>
</dbReference>
<keyword evidence="6" id="KW-0001">2Fe-2S</keyword>
<feature type="domain" description="2Fe-2S ferredoxin-type" evidence="12">
    <location>
        <begin position="378"/>
        <end position="458"/>
    </location>
</feature>
<dbReference type="EC" id="5.4.2.12" evidence="5"/>
<dbReference type="InterPro" id="IPR017850">
    <property type="entry name" value="Alkaline_phosphatase_core_sf"/>
</dbReference>
<dbReference type="GO" id="GO:0006096">
    <property type="term" value="P:glycolytic process"/>
    <property type="evidence" value="ECO:0007669"/>
    <property type="project" value="UniProtKB-KW"/>
</dbReference>
<comment type="similarity">
    <text evidence="4">Belongs to the BPG-independent phosphoglycerate mutase family.</text>
</comment>
<evidence type="ECO:0000256" key="4">
    <source>
        <dbReference type="ARBA" id="ARBA00008819"/>
    </source>
</evidence>
<proteinExistence type="inferred from homology"/>
<reference evidence="15" key="1">
    <citation type="submission" date="2021-01" db="EMBL/GenBank/DDBJ databases">
        <title>Adiantum capillus-veneris genome.</title>
        <authorList>
            <person name="Fang Y."/>
            <person name="Liao Q."/>
        </authorList>
    </citation>
    <scope>NUCLEOTIDE SEQUENCE</scope>
    <source>
        <strain evidence="15">H3</strain>
        <tissue evidence="15">Leaf</tissue>
    </source>
</reference>
<dbReference type="Gene3D" id="3.40.720.10">
    <property type="entry name" value="Alkaline Phosphatase, subunit A"/>
    <property type="match status" value="1"/>
</dbReference>
<evidence type="ECO:0000313" key="16">
    <source>
        <dbReference type="Proteomes" id="UP000886520"/>
    </source>
</evidence>
<dbReference type="SUPFAM" id="SSF64158">
    <property type="entry name" value="2,3-Bisphosphoglycerate-independent phosphoglycerate mutase, substrate-binding domain"/>
    <property type="match status" value="1"/>
</dbReference>
<dbReference type="Pfam" id="PF00111">
    <property type="entry name" value="Fer2"/>
    <property type="match status" value="1"/>
</dbReference>
<organism evidence="15 16">
    <name type="scientific">Adiantum capillus-veneris</name>
    <name type="common">Maidenhair fern</name>
    <dbReference type="NCBI Taxonomy" id="13818"/>
    <lineage>
        <taxon>Eukaryota</taxon>
        <taxon>Viridiplantae</taxon>
        <taxon>Streptophyta</taxon>
        <taxon>Embryophyta</taxon>
        <taxon>Tracheophyta</taxon>
        <taxon>Polypodiopsida</taxon>
        <taxon>Polypodiidae</taxon>
        <taxon>Polypodiales</taxon>
        <taxon>Pteridineae</taxon>
        <taxon>Pteridaceae</taxon>
        <taxon>Vittarioideae</taxon>
        <taxon>Adiantum</taxon>
    </lineage>
</organism>
<keyword evidence="11" id="KW-0413">Isomerase</keyword>
<feature type="domain" description="Metalloenzyme" evidence="13">
    <location>
        <begin position="127"/>
        <end position="248"/>
    </location>
</feature>
<keyword evidence="10" id="KW-0464">Manganese</keyword>
<dbReference type="PANTHER" id="PTHR31637:SF0">
    <property type="entry name" value="2,3-BISPHOSPHOGLYCERATE-INDEPENDENT PHOSPHOGLYCERATE MUTASE"/>
    <property type="match status" value="1"/>
</dbReference>
<dbReference type="Proteomes" id="UP000886520">
    <property type="component" value="Chromosome 15"/>
</dbReference>
<gene>
    <name evidence="15" type="ORF">GOP47_0015405</name>
</gene>
<comment type="cofactor">
    <cofactor evidence="2">
        <name>Mn(2+)</name>
        <dbReference type="ChEBI" id="CHEBI:29035"/>
    </cofactor>
</comment>
<dbReference type="Gene3D" id="3.10.20.30">
    <property type="match status" value="1"/>
</dbReference>
<sequence>MHVTMDRYENDWNVVKRGWDAQVLGEAAHKFKSGIEALMQLKAENPKFNDQYCPPFVIVDKNGKSVGPLVDDDAVVTFNFRADRMIMLAKALEYANFDNFNRVRVPKIHYAGMLQYDGELKLPSKYLVSPPEIERTLGDYFAKKGLRTFACNETMKFGHVTFFSNGNRSCLFDSKLETYVEIQSDQGITFNEKPGMKALQIGERARDAILSGKYDHVRVNLPNGDMVGHTGDMKATVVGCEAIDKVVKSRHFSSFNLSASSNQKKELSYMDFAMAAASWVQLSGVGKGGVWEACKEPAHSTRTSTLGRLELGLVNKKKNSHGLSAAKAAFRDTASLAGSAPHPFQPTPPQPDSAQAPLIQFEFVGPDNRAGETDPIPEPQYCTAPSGQKLLRDVMLENQVELYGPYGKMMNCEGRGMCGTCLVEILEGAELMNKRTPAEPYYLKLRPDSWRLACQATVGDGTNGGKIKVKRRPQKGNPLM</sequence>
<evidence type="ECO:0000259" key="14">
    <source>
        <dbReference type="Pfam" id="PF06415"/>
    </source>
</evidence>
<feature type="domain" description="BPG-independent PGAM N-terminal" evidence="14">
    <location>
        <begin position="3"/>
        <end position="117"/>
    </location>
</feature>
<evidence type="ECO:0000256" key="2">
    <source>
        <dbReference type="ARBA" id="ARBA00001936"/>
    </source>
</evidence>
<keyword evidence="7" id="KW-0479">Metal-binding</keyword>
<comment type="pathway">
    <text evidence="3">Carbohydrate degradation; glycolysis; pyruvate from D-glyceraldehyde 3-phosphate: step 3/5.</text>
</comment>
<keyword evidence="9" id="KW-0324">Glycolysis</keyword>
<evidence type="ECO:0000259" key="13">
    <source>
        <dbReference type="Pfam" id="PF01676"/>
    </source>
</evidence>
<keyword evidence="8" id="KW-0411">Iron-sulfur</keyword>
<dbReference type="InterPro" id="IPR036646">
    <property type="entry name" value="PGAM_B_sf"/>
</dbReference>
<evidence type="ECO:0000256" key="3">
    <source>
        <dbReference type="ARBA" id="ARBA00004798"/>
    </source>
</evidence>
<dbReference type="GO" id="GO:0004619">
    <property type="term" value="F:phosphoglycerate mutase activity"/>
    <property type="evidence" value="ECO:0007669"/>
    <property type="project" value="UniProtKB-EC"/>
</dbReference>
<evidence type="ECO:0000256" key="10">
    <source>
        <dbReference type="ARBA" id="ARBA00023211"/>
    </source>
</evidence>
<dbReference type="InterPro" id="IPR036010">
    <property type="entry name" value="2Fe-2S_ferredoxin-like_sf"/>
</dbReference>
<dbReference type="PANTHER" id="PTHR31637">
    <property type="entry name" value="2,3-BISPHOSPHOGLYCERATE-INDEPENDENT PHOSPHOGLYCERATE MUTASE"/>
    <property type="match status" value="1"/>
</dbReference>
<dbReference type="InterPro" id="IPR005995">
    <property type="entry name" value="Pgm_bpd_ind"/>
</dbReference>
<dbReference type="GO" id="GO:0006007">
    <property type="term" value="P:glucose catabolic process"/>
    <property type="evidence" value="ECO:0007669"/>
    <property type="project" value="InterPro"/>
</dbReference>
<protein>
    <recommendedName>
        <fullName evidence="5">phosphoglycerate mutase (2,3-diphosphoglycerate-independent)</fullName>
        <ecNumber evidence="5">5.4.2.12</ecNumber>
    </recommendedName>
</protein>
<keyword evidence="16" id="KW-1185">Reference proteome</keyword>
<evidence type="ECO:0000256" key="9">
    <source>
        <dbReference type="ARBA" id="ARBA00023152"/>
    </source>
</evidence>
<dbReference type="GO" id="GO:0030145">
    <property type="term" value="F:manganese ion binding"/>
    <property type="evidence" value="ECO:0007669"/>
    <property type="project" value="InterPro"/>
</dbReference>
<dbReference type="AlphaFoldDB" id="A0A9D4UKB6"/>
<dbReference type="OrthoDB" id="952271at2759"/>
<dbReference type="SUPFAM" id="SSF53649">
    <property type="entry name" value="Alkaline phosphatase-like"/>
    <property type="match status" value="1"/>
</dbReference>
<dbReference type="InterPro" id="IPR006124">
    <property type="entry name" value="Metalloenzyme"/>
</dbReference>
<evidence type="ECO:0000256" key="8">
    <source>
        <dbReference type="ARBA" id="ARBA00023014"/>
    </source>
</evidence>
<dbReference type="SUPFAM" id="SSF54292">
    <property type="entry name" value="2Fe-2S ferredoxin-like"/>
    <property type="match status" value="1"/>
</dbReference>
<dbReference type="CDD" id="cd00207">
    <property type="entry name" value="fer2"/>
    <property type="match status" value="1"/>
</dbReference>
<evidence type="ECO:0000256" key="1">
    <source>
        <dbReference type="ARBA" id="ARBA00000370"/>
    </source>
</evidence>
<evidence type="ECO:0000256" key="7">
    <source>
        <dbReference type="ARBA" id="ARBA00022723"/>
    </source>
</evidence>
<dbReference type="Gene3D" id="3.40.1450.10">
    <property type="entry name" value="BPG-independent phosphoglycerate mutase, domain B"/>
    <property type="match status" value="1"/>
</dbReference>
<evidence type="ECO:0000256" key="11">
    <source>
        <dbReference type="ARBA" id="ARBA00023235"/>
    </source>
</evidence>
<comment type="caution">
    <text evidence="15">The sequence shown here is derived from an EMBL/GenBank/DDBJ whole genome shotgun (WGS) entry which is preliminary data.</text>
</comment>
<dbReference type="InterPro" id="IPR001041">
    <property type="entry name" value="2Fe-2S_ferredoxin-type"/>
</dbReference>
<evidence type="ECO:0000256" key="5">
    <source>
        <dbReference type="ARBA" id="ARBA00012026"/>
    </source>
</evidence>
<keyword evidence="6" id="KW-0408">Iron</keyword>
<dbReference type="Pfam" id="PF01676">
    <property type="entry name" value="Metalloenzyme"/>
    <property type="match status" value="1"/>
</dbReference>
<evidence type="ECO:0000256" key="6">
    <source>
        <dbReference type="ARBA" id="ARBA00022714"/>
    </source>
</evidence>
<accession>A0A9D4UKB6</accession>
<dbReference type="InterPro" id="IPR011258">
    <property type="entry name" value="BPG-indep_PGM_N"/>
</dbReference>
<dbReference type="Pfam" id="PF06415">
    <property type="entry name" value="iPGM_N"/>
    <property type="match status" value="1"/>
</dbReference>
<dbReference type="InterPro" id="IPR012675">
    <property type="entry name" value="Beta-grasp_dom_sf"/>
</dbReference>